<evidence type="ECO:0000256" key="1">
    <source>
        <dbReference type="ARBA" id="ARBA00022741"/>
    </source>
</evidence>
<feature type="transmembrane region" description="Helical" evidence="3">
    <location>
        <begin position="178"/>
        <end position="200"/>
    </location>
</feature>
<keyword evidence="2" id="KW-0067">ATP-binding</keyword>
<reference evidence="4 5" key="1">
    <citation type="submission" date="2016-12" db="EMBL/GenBank/DDBJ databases">
        <title>Genomic comparison of strains in the 'Actinomyces naeslundii' group.</title>
        <authorList>
            <person name="Mughal S.R."/>
            <person name="Do T."/>
            <person name="Gilbert S.C."/>
            <person name="Witherden E.A."/>
            <person name="Didelot X."/>
            <person name="Beighton D."/>
        </authorList>
    </citation>
    <scope>NUCLEOTIDE SEQUENCE [LARGE SCALE GENOMIC DNA]</scope>
    <source>
        <strain evidence="4 5">G53E</strain>
    </source>
</reference>
<dbReference type="InterPro" id="IPR027417">
    <property type="entry name" value="P-loop_NTPase"/>
</dbReference>
<evidence type="ECO:0000256" key="2">
    <source>
        <dbReference type="ARBA" id="ARBA00022840"/>
    </source>
</evidence>
<evidence type="ECO:0000256" key="3">
    <source>
        <dbReference type="SAM" id="Phobius"/>
    </source>
</evidence>
<accession>A0A1Q8X5V7</accession>
<dbReference type="PANTHER" id="PTHR32309">
    <property type="entry name" value="TYROSINE-PROTEIN KINASE"/>
    <property type="match status" value="1"/>
</dbReference>
<name>A0A1Q8X5V7_9ACTO</name>
<dbReference type="Proteomes" id="UP000186769">
    <property type="component" value="Unassembled WGS sequence"/>
</dbReference>
<sequence length="453" mass="46790">MTGGMRMTLEDLLHLTRRRFGSLALAIVICVLLSVAFAFVTPSSYTATAQAYLHVEVGGDPGLNTQSHYNAAQLADLKADAAVPVFTSEAVAQRVIESLKLDVTPEELASSVSATRTPETVSVQVSVEASTSRQAQVLADEVVRQTAEEVTELEGSDSPVKISLLSSAELVSPTRSPALVTCVGVGLLAGLVLGYVWILVQELLDKSLKGPEDVRKALSAPVLGVLPKDPSPLRLGRGAQTEVEERLRAARTNVLHALSHGARQVVVVTSAGPREGASTTAAGLARVLALSGHRVVLVGGDLRSPSAVGAPGAPGLAEVLVGTARLSQVLVEGEVPGLELLPAGDMPGNPSELLGGRNMSDLLHHLAADRIVIIDAPPVCRFTDAVVLAEYAGGVLLVARAGRTSAEELREAALAVGQGGGHVLGVVLTNVSDLGRGSRSAQTVVTHAESATV</sequence>
<dbReference type="GO" id="GO:0005524">
    <property type="term" value="F:ATP binding"/>
    <property type="evidence" value="ECO:0007669"/>
    <property type="project" value="UniProtKB-KW"/>
</dbReference>
<gene>
    <name evidence="4" type="ORF">BKH15_09615</name>
</gene>
<dbReference type="CDD" id="cd05387">
    <property type="entry name" value="BY-kinase"/>
    <property type="match status" value="1"/>
</dbReference>
<dbReference type="Gene3D" id="3.40.50.300">
    <property type="entry name" value="P-loop containing nucleotide triphosphate hydrolases"/>
    <property type="match status" value="1"/>
</dbReference>
<dbReference type="InterPro" id="IPR050445">
    <property type="entry name" value="Bact_polysacc_biosynth/exp"/>
</dbReference>
<proteinExistence type="predicted"/>
<protein>
    <submittedName>
        <fullName evidence="4">Uncharacterized protein</fullName>
    </submittedName>
</protein>
<dbReference type="NCBIfam" id="TIGR01007">
    <property type="entry name" value="eps_fam"/>
    <property type="match status" value="1"/>
</dbReference>
<keyword evidence="1" id="KW-0547">Nucleotide-binding</keyword>
<evidence type="ECO:0000313" key="5">
    <source>
        <dbReference type="Proteomes" id="UP000186769"/>
    </source>
</evidence>
<keyword evidence="3" id="KW-1133">Transmembrane helix</keyword>
<keyword evidence="3" id="KW-0472">Membrane</keyword>
<keyword evidence="3" id="KW-0812">Transmembrane</keyword>
<dbReference type="SUPFAM" id="SSF52540">
    <property type="entry name" value="P-loop containing nucleoside triphosphate hydrolases"/>
    <property type="match status" value="1"/>
</dbReference>
<organism evidence="4 5">
    <name type="scientific">Actinomyces oris</name>
    <dbReference type="NCBI Taxonomy" id="544580"/>
    <lineage>
        <taxon>Bacteria</taxon>
        <taxon>Bacillati</taxon>
        <taxon>Actinomycetota</taxon>
        <taxon>Actinomycetes</taxon>
        <taxon>Actinomycetales</taxon>
        <taxon>Actinomycetaceae</taxon>
        <taxon>Actinomyces</taxon>
    </lineage>
</organism>
<dbReference type="AlphaFoldDB" id="A0A1Q8X5V7"/>
<evidence type="ECO:0000313" key="4">
    <source>
        <dbReference type="EMBL" id="OLO75714.1"/>
    </source>
</evidence>
<dbReference type="InterPro" id="IPR005702">
    <property type="entry name" value="Wzc-like_C"/>
</dbReference>
<dbReference type="EMBL" id="MSKW01000018">
    <property type="protein sequence ID" value="OLO75714.1"/>
    <property type="molecule type" value="Genomic_DNA"/>
</dbReference>
<comment type="caution">
    <text evidence="4">The sequence shown here is derived from an EMBL/GenBank/DDBJ whole genome shotgun (WGS) entry which is preliminary data.</text>
</comment>
<dbReference type="PANTHER" id="PTHR32309:SF13">
    <property type="entry name" value="FERRIC ENTEROBACTIN TRANSPORT PROTEIN FEPE"/>
    <property type="match status" value="1"/>
</dbReference>